<dbReference type="InterPro" id="IPR043128">
    <property type="entry name" value="Rev_trsase/Diguanyl_cyclase"/>
</dbReference>
<proteinExistence type="predicted"/>
<dbReference type="InterPro" id="IPR029787">
    <property type="entry name" value="Nucleotide_cyclase"/>
</dbReference>
<dbReference type="Proteomes" id="UP001268610">
    <property type="component" value="Unassembled WGS sequence"/>
</dbReference>
<protein>
    <recommendedName>
        <fullName evidence="1">diguanylate cyclase</fullName>
        <ecNumber evidence="1">2.7.7.65</ecNumber>
    </recommendedName>
</protein>
<dbReference type="SUPFAM" id="SSF55073">
    <property type="entry name" value="Nucleotide cyclase"/>
    <property type="match status" value="1"/>
</dbReference>
<dbReference type="EMBL" id="JAVLSF010000206">
    <property type="protein sequence ID" value="MDR9777816.1"/>
    <property type="molecule type" value="Genomic_DNA"/>
</dbReference>
<evidence type="ECO:0000313" key="5">
    <source>
        <dbReference type="Proteomes" id="UP001268610"/>
    </source>
</evidence>
<keyword evidence="4" id="KW-0808">Transferase</keyword>
<sequence length="83" mass="9021">VLSHTDLKPAMVSAERCRQAICDTVICNDDNEALQISASFGVASSTQCGYQAEKIVRQADKYLYQAKGQGRNQVVSILNTVTV</sequence>
<dbReference type="PANTHER" id="PTHR45138">
    <property type="entry name" value="REGULATORY COMPONENTS OF SENSORY TRANSDUCTION SYSTEM"/>
    <property type="match status" value="1"/>
</dbReference>
<evidence type="ECO:0000256" key="1">
    <source>
        <dbReference type="ARBA" id="ARBA00012528"/>
    </source>
</evidence>
<feature type="domain" description="GGDEF" evidence="3">
    <location>
        <begin position="1"/>
        <end position="79"/>
    </location>
</feature>
<gene>
    <name evidence="4" type="ORF">RJJ65_35360</name>
</gene>
<comment type="catalytic activity">
    <reaction evidence="2">
        <text>2 GTP = 3',3'-c-di-GMP + 2 diphosphate</text>
        <dbReference type="Rhea" id="RHEA:24898"/>
        <dbReference type="ChEBI" id="CHEBI:33019"/>
        <dbReference type="ChEBI" id="CHEBI:37565"/>
        <dbReference type="ChEBI" id="CHEBI:58805"/>
        <dbReference type="EC" id="2.7.7.65"/>
    </reaction>
</comment>
<reference evidence="4" key="1">
    <citation type="submission" date="2023-04" db="EMBL/GenBank/DDBJ databases">
        <title>Genomic characterization of faba bean (Vicia faba) microsymbionts in Mexican soils.</title>
        <authorList>
            <person name="Rivera Orduna F.N."/>
            <person name="Guevara-Luna J."/>
            <person name="Yan J."/>
            <person name="Arroyo-Herrera I."/>
            <person name="Li Y."/>
            <person name="Vasquez-Murrieta M.S."/>
            <person name="Wang E.T."/>
        </authorList>
    </citation>
    <scope>NUCLEOTIDE SEQUENCE</scope>
    <source>
        <strain evidence="4">CH26</strain>
    </source>
</reference>
<evidence type="ECO:0000313" key="4">
    <source>
        <dbReference type="EMBL" id="MDR9777816.1"/>
    </source>
</evidence>
<dbReference type="AlphaFoldDB" id="A0AAJ2GZH5"/>
<comment type="caution">
    <text evidence="4">The sequence shown here is derived from an EMBL/GenBank/DDBJ whole genome shotgun (WGS) entry which is preliminary data.</text>
</comment>
<dbReference type="InterPro" id="IPR000160">
    <property type="entry name" value="GGDEF_dom"/>
</dbReference>
<dbReference type="EC" id="2.7.7.65" evidence="1"/>
<organism evidence="4 5">
    <name type="scientific">Rhizobium hidalgonense</name>
    <dbReference type="NCBI Taxonomy" id="1538159"/>
    <lineage>
        <taxon>Bacteria</taxon>
        <taxon>Pseudomonadati</taxon>
        <taxon>Pseudomonadota</taxon>
        <taxon>Alphaproteobacteria</taxon>
        <taxon>Hyphomicrobiales</taxon>
        <taxon>Rhizobiaceae</taxon>
        <taxon>Rhizobium/Agrobacterium group</taxon>
        <taxon>Rhizobium</taxon>
    </lineage>
</organism>
<dbReference type="PANTHER" id="PTHR45138:SF9">
    <property type="entry name" value="DIGUANYLATE CYCLASE DGCM-RELATED"/>
    <property type="match status" value="1"/>
</dbReference>
<feature type="non-terminal residue" evidence="4">
    <location>
        <position position="1"/>
    </location>
</feature>
<dbReference type="Pfam" id="PF00990">
    <property type="entry name" value="GGDEF"/>
    <property type="match status" value="1"/>
</dbReference>
<dbReference type="NCBIfam" id="TIGR00254">
    <property type="entry name" value="GGDEF"/>
    <property type="match status" value="1"/>
</dbReference>
<dbReference type="RefSeq" id="WP_310865998.1">
    <property type="nucleotide sequence ID" value="NZ_JAVLSF010000206.1"/>
</dbReference>
<keyword evidence="4" id="KW-0548">Nucleotidyltransferase</keyword>
<dbReference type="GO" id="GO:0052621">
    <property type="term" value="F:diguanylate cyclase activity"/>
    <property type="evidence" value="ECO:0007669"/>
    <property type="project" value="UniProtKB-EC"/>
</dbReference>
<accession>A0AAJ2GZH5</accession>
<dbReference type="Gene3D" id="3.30.70.270">
    <property type="match status" value="1"/>
</dbReference>
<evidence type="ECO:0000259" key="3">
    <source>
        <dbReference type="PROSITE" id="PS50887"/>
    </source>
</evidence>
<evidence type="ECO:0000256" key="2">
    <source>
        <dbReference type="ARBA" id="ARBA00034247"/>
    </source>
</evidence>
<name>A0AAJ2GZH5_9HYPH</name>
<dbReference type="InterPro" id="IPR050469">
    <property type="entry name" value="Diguanylate_Cyclase"/>
</dbReference>
<dbReference type="PROSITE" id="PS50887">
    <property type="entry name" value="GGDEF"/>
    <property type="match status" value="1"/>
</dbReference>